<reference evidence="2 3" key="1">
    <citation type="journal article" date="2016" name="Nat. Commun.">
        <title>Thousands of microbial genomes shed light on interconnected biogeochemical processes in an aquifer system.</title>
        <authorList>
            <person name="Anantharaman K."/>
            <person name="Brown C.T."/>
            <person name="Hug L.A."/>
            <person name="Sharon I."/>
            <person name="Castelle C.J."/>
            <person name="Probst A.J."/>
            <person name="Thomas B.C."/>
            <person name="Singh A."/>
            <person name="Wilkins M.J."/>
            <person name="Karaoz U."/>
            <person name="Brodie E.L."/>
            <person name="Williams K.H."/>
            <person name="Hubbard S.S."/>
            <person name="Banfield J.F."/>
        </authorList>
    </citation>
    <scope>NUCLEOTIDE SEQUENCE [LARGE SCALE GENOMIC DNA]</scope>
</reference>
<dbReference type="EMBL" id="MEWJ01000033">
    <property type="protein sequence ID" value="OGC79829.1"/>
    <property type="molecule type" value="Genomic_DNA"/>
</dbReference>
<name>A0A1F4XDT5_UNCKA</name>
<dbReference type="Proteomes" id="UP000177845">
    <property type="component" value="Unassembled WGS sequence"/>
</dbReference>
<accession>A0A1F4XDT5</accession>
<dbReference type="AlphaFoldDB" id="A0A1F4XDT5"/>
<proteinExistence type="predicted"/>
<organism evidence="2 3">
    <name type="scientific">candidate division WWE3 bacterium RIFOXYD1_FULL_43_17</name>
    <dbReference type="NCBI Taxonomy" id="1802652"/>
    <lineage>
        <taxon>Bacteria</taxon>
        <taxon>Katanobacteria</taxon>
    </lineage>
</organism>
<keyword evidence="1" id="KW-1133">Transmembrane helix</keyword>
<evidence type="ECO:0000256" key="1">
    <source>
        <dbReference type="SAM" id="Phobius"/>
    </source>
</evidence>
<keyword evidence="1" id="KW-0812">Transmembrane</keyword>
<protein>
    <submittedName>
        <fullName evidence="2">Uncharacterized protein</fullName>
    </submittedName>
</protein>
<feature type="transmembrane region" description="Helical" evidence="1">
    <location>
        <begin position="75"/>
        <end position="97"/>
    </location>
</feature>
<evidence type="ECO:0000313" key="3">
    <source>
        <dbReference type="Proteomes" id="UP000177845"/>
    </source>
</evidence>
<comment type="caution">
    <text evidence="2">The sequence shown here is derived from an EMBL/GenBank/DDBJ whole genome shotgun (WGS) entry which is preliminary data.</text>
</comment>
<sequence>MNPFEWLKSAVSSVPVAVETNRGTDLTGLAVMFANVAVIIGAGVSLIGLAYSFVTYVTGGGDPKTVQRAQRSATWSIIGMLVSLTAWGIKTILFNLLNVKDLY</sequence>
<feature type="transmembrane region" description="Helical" evidence="1">
    <location>
        <begin position="29"/>
        <end position="54"/>
    </location>
</feature>
<evidence type="ECO:0000313" key="2">
    <source>
        <dbReference type="EMBL" id="OGC79829.1"/>
    </source>
</evidence>
<keyword evidence="1" id="KW-0472">Membrane</keyword>
<gene>
    <name evidence="2" type="ORF">A3K01_02285</name>
</gene>